<dbReference type="PANTHER" id="PTHR43818">
    <property type="entry name" value="BCDNA.GH03377"/>
    <property type="match status" value="1"/>
</dbReference>
<keyword evidence="3" id="KW-1185">Reference proteome</keyword>
<dbReference type="InterPro" id="IPR036291">
    <property type="entry name" value="NAD(P)-bd_dom_sf"/>
</dbReference>
<protein>
    <submittedName>
        <fullName evidence="2">Gfo/Idh/MocA family oxidoreductase</fullName>
    </submittedName>
</protein>
<dbReference type="InterPro" id="IPR050463">
    <property type="entry name" value="Gfo/Idh/MocA_oxidrdct_glycsds"/>
</dbReference>
<dbReference type="Pfam" id="PF01408">
    <property type="entry name" value="GFO_IDH_MocA"/>
    <property type="match status" value="1"/>
</dbReference>
<gene>
    <name evidence="2" type="ORF">OEG84_19070</name>
</gene>
<dbReference type="PANTHER" id="PTHR43818:SF7">
    <property type="entry name" value="DEHYDROGENASE"/>
    <property type="match status" value="1"/>
</dbReference>
<reference evidence="2" key="1">
    <citation type="submission" date="2022-10" db="EMBL/GenBank/DDBJ databases">
        <title>Hoeflea sp. G2-23, isolated from marine algae.</title>
        <authorList>
            <person name="Kristyanto S."/>
            <person name="Kim J.M."/>
            <person name="Jeon C.O."/>
        </authorList>
    </citation>
    <scope>NUCLEOTIDE SEQUENCE</scope>
    <source>
        <strain evidence="2">G2-23</strain>
    </source>
</reference>
<organism evidence="2 3">
    <name type="scientific">Hoeflea algicola</name>
    <dbReference type="NCBI Taxonomy" id="2983763"/>
    <lineage>
        <taxon>Bacteria</taxon>
        <taxon>Pseudomonadati</taxon>
        <taxon>Pseudomonadota</taxon>
        <taxon>Alphaproteobacteria</taxon>
        <taxon>Hyphomicrobiales</taxon>
        <taxon>Rhizobiaceae</taxon>
        <taxon>Hoeflea</taxon>
    </lineage>
</organism>
<dbReference type="SUPFAM" id="SSF51735">
    <property type="entry name" value="NAD(P)-binding Rossmann-fold domains"/>
    <property type="match status" value="1"/>
</dbReference>
<dbReference type="Proteomes" id="UP001073227">
    <property type="component" value="Unassembled WGS sequence"/>
</dbReference>
<dbReference type="EMBL" id="JAOVZR010000001">
    <property type="protein sequence ID" value="MCY0149752.1"/>
    <property type="molecule type" value="Genomic_DNA"/>
</dbReference>
<dbReference type="Gene3D" id="3.30.360.10">
    <property type="entry name" value="Dihydrodipicolinate Reductase, domain 2"/>
    <property type="match status" value="1"/>
</dbReference>
<feature type="domain" description="Gfo/Idh/MocA-like oxidoreductase N-terminal" evidence="1">
    <location>
        <begin position="9"/>
        <end position="118"/>
    </location>
</feature>
<dbReference type="InterPro" id="IPR000683">
    <property type="entry name" value="Gfo/Idh/MocA-like_OxRdtase_N"/>
</dbReference>
<comment type="caution">
    <text evidence="2">The sequence shown here is derived from an EMBL/GenBank/DDBJ whole genome shotgun (WGS) entry which is preliminary data.</text>
</comment>
<proteinExistence type="predicted"/>
<evidence type="ECO:0000313" key="2">
    <source>
        <dbReference type="EMBL" id="MCY0149752.1"/>
    </source>
</evidence>
<evidence type="ECO:0000313" key="3">
    <source>
        <dbReference type="Proteomes" id="UP001073227"/>
    </source>
</evidence>
<dbReference type="RefSeq" id="WP_267655191.1">
    <property type="nucleotide sequence ID" value="NZ_JAOVZR010000001.1"/>
</dbReference>
<dbReference type="Gene3D" id="3.40.50.720">
    <property type="entry name" value="NAD(P)-binding Rossmann-like Domain"/>
    <property type="match status" value="1"/>
</dbReference>
<sequence length="315" mass="34080">MIQPDKPLRLGIAGVGKIARDEHIPSIGRTGGFVLSATASRNAGVDGVAGFRALDEMLAGAPELEAVALCTPPQVRYDMACAAIAAGKHVLLEKPPGVTLSEVHDLVDRAQAAGVTLYATWHSRHAACVETARLWLEQRTVTDGHITWREDVTHWHPGQDWIWEPGGMGVFDPGINALSILTEILPFAVHLVRSTLEVPENRSQPIAASLAFAGPGGAEIEADFDWRQKGPQTWDIRIETTDGTVTLSQGGSRIAFDDSAPKPGSDQHVTEYDRIYRRFSGLIADGRSDVDLAPFRHVADAFMLADIKPTAPFVE</sequence>
<evidence type="ECO:0000259" key="1">
    <source>
        <dbReference type="Pfam" id="PF01408"/>
    </source>
</evidence>
<accession>A0ABT3ZD84</accession>
<name>A0ABT3ZD84_9HYPH</name>